<comment type="caution">
    <text evidence="2">The sequence shown here is derived from an EMBL/GenBank/DDBJ whole genome shotgun (WGS) entry which is preliminary data.</text>
</comment>
<dbReference type="VEuPathDB" id="VectorBase:HLOH_048713"/>
<dbReference type="PANTHER" id="PTHR24096">
    <property type="entry name" value="LONG-CHAIN-FATTY-ACID--COA LIGASE"/>
    <property type="match status" value="1"/>
</dbReference>
<gene>
    <name evidence="2" type="ORF">HPB48_020430</name>
</gene>
<evidence type="ECO:0000313" key="3">
    <source>
        <dbReference type="Proteomes" id="UP000821853"/>
    </source>
</evidence>
<dbReference type="Pfam" id="PF13193">
    <property type="entry name" value="AMP-binding_C"/>
    <property type="match status" value="1"/>
</dbReference>
<accession>A0A9J6H6G6</accession>
<dbReference type="OrthoDB" id="6510886at2759"/>
<sequence>MDNQVVPEELEALILQSFPAVAEVGVVGLPHPDYGEAAAAFVVLREGEDQRITGDDIMRVVAASVSCRDGEVSLAKHKHLIGGVYFPASLPHTETGQVLRSALRKDPSYRQVSSRGKCGWAAIETFVIQALV</sequence>
<protein>
    <recommendedName>
        <fullName evidence="1">AMP-binding enzyme C-terminal domain-containing protein</fullName>
    </recommendedName>
</protein>
<dbReference type="SUPFAM" id="SSF56801">
    <property type="entry name" value="Acetyl-CoA synthetase-like"/>
    <property type="match status" value="1"/>
</dbReference>
<dbReference type="Gene3D" id="3.30.300.30">
    <property type="match status" value="1"/>
</dbReference>
<dbReference type="InterPro" id="IPR045851">
    <property type="entry name" value="AMP-bd_C_sf"/>
</dbReference>
<keyword evidence="3" id="KW-1185">Reference proteome</keyword>
<dbReference type="Proteomes" id="UP000821853">
    <property type="component" value="Chromosome 9"/>
</dbReference>
<reference evidence="2 3" key="1">
    <citation type="journal article" date="2020" name="Cell">
        <title>Large-Scale Comparative Analyses of Tick Genomes Elucidate Their Genetic Diversity and Vector Capacities.</title>
        <authorList>
            <consortium name="Tick Genome and Microbiome Consortium (TIGMIC)"/>
            <person name="Jia N."/>
            <person name="Wang J."/>
            <person name="Shi W."/>
            <person name="Du L."/>
            <person name="Sun Y."/>
            <person name="Zhan W."/>
            <person name="Jiang J.F."/>
            <person name="Wang Q."/>
            <person name="Zhang B."/>
            <person name="Ji P."/>
            <person name="Bell-Sakyi L."/>
            <person name="Cui X.M."/>
            <person name="Yuan T.T."/>
            <person name="Jiang B.G."/>
            <person name="Yang W.F."/>
            <person name="Lam T.T."/>
            <person name="Chang Q.C."/>
            <person name="Ding S.J."/>
            <person name="Wang X.J."/>
            <person name="Zhu J.G."/>
            <person name="Ruan X.D."/>
            <person name="Zhao L."/>
            <person name="Wei J.T."/>
            <person name="Ye R.Z."/>
            <person name="Que T.C."/>
            <person name="Du C.H."/>
            <person name="Zhou Y.H."/>
            <person name="Cheng J.X."/>
            <person name="Dai P.F."/>
            <person name="Guo W.B."/>
            <person name="Han X.H."/>
            <person name="Huang E.J."/>
            <person name="Li L.F."/>
            <person name="Wei W."/>
            <person name="Gao Y.C."/>
            <person name="Liu J.Z."/>
            <person name="Shao H.Z."/>
            <person name="Wang X."/>
            <person name="Wang C.C."/>
            <person name="Yang T.C."/>
            <person name="Huo Q.B."/>
            <person name="Li W."/>
            <person name="Chen H.Y."/>
            <person name="Chen S.E."/>
            <person name="Zhou L.G."/>
            <person name="Ni X.B."/>
            <person name="Tian J.H."/>
            <person name="Sheng Y."/>
            <person name="Liu T."/>
            <person name="Pan Y.S."/>
            <person name="Xia L.Y."/>
            <person name="Li J."/>
            <person name="Zhao F."/>
            <person name="Cao W.C."/>
        </authorList>
    </citation>
    <scope>NUCLEOTIDE SEQUENCE [LARGE SCALE GENOMIC DNA]</scope>
    <source>
        <strain evidence="2">HaeL-2018</strain>
    </source>
</reference>
<evidence type="ECO:0000259" key="1">
    <source>
        <dbReference type="Pfam" id="PF13193"/>
    </source>
</evidence>
<dbReference type="EMBL" id="JABSTR010000011">
    <property type="protein sequence ID" value="KAH9382423.1"/>
    <property type="molecule type" value="Genomic_DNA"/>
</dbReference>
<dbReference type="GO" id="GO:0016405">
    <property type="term" value="F:CoA-ligase activity"/>
    <property type="evidence" value="ECO:0007669"/>
    <property type="project" value="TreeGrafter"/>
</dbReference>
<dbReference type="AlphaFoldDB" id="A0A9J6H6G6"/>
<dbReference type="PANTHER" id="PTHR24096:SF422">
    <property type="entry name" value="BCDNA.GH02901"/>
    <property type="match status" value="1"/>
</dbReference>
<evidence type="ECO:0000313" key="2">
    <source>
        <dbReference type="EMBL" id="KAH9382423.1"/>
    </source>
</evidence>
<proteinExistence type="predicted"/>
<name>A0A9J6H6G6_HAELO</name>
<dbReference type="InterPro" id="IPR025110">
    <property type="entry name" value="AMP-bd_C"/>
</dbReference>
<organism evidence="2 3">
    <name type="scientific">Haemaphysalis longicornis</name>
    <name type="common">Bush tick</name>
    <dbReference type="NCBI Taxonomy" id="44386"/>
    <lineage>
        <taxon>Eukaryota</taxon>
        <taxon>Metazoa</taxon>
        <taxon>Ecdysozoa</taxon>
        <taxon>Arthropoda</taxon>
        <taxon>Chelicerata</taxon>
        <taxon>Arachnida</taxon>
        <taxon>Acari</taxon>
        <taxon>Parasitiformes</taxon>
        <taxon>Ixodida</taxon>
        <taxon>Ixodoidea</taxon>
        <taxon>Ixodidae</taxon>
        <taxon>Haemaphysalinae</taxon>
        <taxon>Haemaphysalis</taxon>
    </lineage>
</organism>
<feature type="domain" description="AMP-binding enzyme C-terminal" evidence="1">
    <location>
        <begin position="14"/>
        <end position="96"/>
    </location>
</feature>